<dbReference type="Pfam" id="PF00400">
    <property type="entry name" value="WD40"/>
    <property type="match status" value="4"/>
</dbReference>
<dbReference type="InterPro" id="IPR011047">
    <property type="entry name" value="Quinoprotein_ADH-like_sf"/>
</dbReference>
<dbReference type="VEuPathDB" id="TriTrypDB:BSAL_19940"/>
<organism evidence="6 7">
    <name type="scientific">Bodo saltans</name>
    <name type="common">Flagellated protozoan</name>
    <dbReference type="NCBI Taxonomy" id="75058"/>
    <lineage>
        <taxon>Eukaryota</taxon>
        <taxon>Discoba</taxon>
        <taxon>Euglenozoa</taxon>
        <taxon>Kinetoplastea</taxon>
        <taxon>Metakinetoplastina</taxon>
        <taxon>Eubodonida</taxon>
        <taxon>Bodonidae</taxon>
        <taxon>Bodo</taxon>
    </lineage>
</organism>
<evidence type="ECO:0000256" key="5">
    <source>
        <dbReference type="SAM" id="MobiDB-lite"/>
    </source>
</evidence>
<keyword evidence="1 4" id="KW-0853">WD repeat</keyword>
<dbReference type="PANTHER" id="PTHR13720">
    <property type="entry name" value="WD-40 REPEAT PROTEIN"/>
    <property type="match status" value="1"/>
</dbReference>
<dbReference type="GO" id="GO:0005929">
    <property type="term" value="C:cilium"/>
    <property type="evidence" value="ECO:0007669"/>
    <property type="project" value="UniProtKB-ARBA"/>
</dbReference>
<proteinExistence type="predicted"/>
<dbReference type="OMA" id="RVWEMKS"/>
<dbReference type="Proteomes" id="UP000051952">
    <property type="component" value="Unassembled WGS sequence"/>
</dbReference>
<feature type="repeat" description="WD" evidence="4">
    <location>
        <begin position="686"/>
        <end position="721"/>
    </location>
</feature>
<feature type="repeat" description="WD" evidence="4">
    <location>
        <begin position="659"/>
        <end position="685"/>
    </location>
</feature>
<evidence type="ECO:0000313" key="7">
    <source>
        <dbReference type="Proteomes" id="UP000051952"/>
    </source>
</evidence>
<feature type="repeat" description="WD" evidence="4">
    <location>
        <begin position="556"/>
        <end position="597"/>
    </location>
</feature>
<dbReference type="OrthoDB" id="10264376at2759"/>
<dbReference type="SUPFAM" id="SSF69322">
    <property type="entry name" value="Tricorn protease domain 2"/>
    <property type="match status" value="1"/>
</dbReference>
<evidence type="ECO:0000313" key="6">
    <source>
        <dbReference type="EMBL" id="CUG89836.1"/>
    </source>
</evidence>
<evidence type="ECO:0000256" key="3">
    <source>
        <dbReference type="ARBA" id="ARBA00022980"/>
    </source>
</evidence>
<evidence type="ECO:0000256" key="1">
    <source>
        <dbReference type="ARBA" id="ARBA00022574"/>
    </source>
</evidence>
<sequence length="721" mass="77359">MSNASGSQYGYSASSNQPVSQQRLASRDASAATEGGGGALPIAPRGSVMELEHSIGSSGLPSTVHVLPGTSKYLATCGGCLVQGDLRDVHSQAFLRGHDNAITKLSISDDGSIAATGQFGSHADVCLWRVASLSGADGSNPTSALIRRISDHENSVLALAMSADSSIVASIGGERRLVFIDVSNGGLITHTPLNGVVAENDQFQGVYFGPRVQDHKRRNTAATHVAVLSSTKLLLFYLDPFSGQLIPRPVNVTSFQRRFTVGRFSTNGDFFFLGSEAGDVAVIETNTGSVSSTVRVCSGGVRDILVSGSLHNNDALDSGAAQTGGDSDNNFRYAKFGPGSERRTTFFVAEYRPRRALPRTPLPQQTRSTVLSVMQGPTAQQGAVLLAGCASGSLFVVDMSNAAANFPNAYTQVPSSSGMTCVADSVPGKFTVVTPHPSDPERFYTASTDGFLRSWDLSSYRQQQIFPHDGKTATGLSCSAICIADGLELMLSAWSDGAVRCHDLTNTKLLWTHARAHRRAVTALALSPSLKYFVSGSDEGEIRICDIRSREVKLELKDHTQAIVHLQLFDDDRHLLSASKDRMISTWDLTTGRRVTSHEAHHGPISSAFLSRNQTEVYSVGNDHRIHVHDIRHREAVRAAAYCPPQSEAVATKLRRSVDERLLVTSGTDQVVKLWEPRTLSVVTTGYAHSGTVTDVGFTCDNRQVLSCGDEGAVMVWNVYA</sequence>
<feature type="compositionally biased region" description="Low complexity" evidence="5">
    <location>
        <begin position="1"/>
        <end position="17"/>
    </location>
</feature>
<dbReference type="EMBL" id="CYKH01001773">
    <property type="protein sequence ID" value="CUG89836.1"/>
    <property type="molecule type" value="Genomic_DNA"/>
</dbReference>
<keyword evidence="3" id="KW-0687">Ribonucleoprotein</keyword>
<dbReference type="PANTHER" id="PTHR13720:SF39">
    <property type="entry name" value="F-BOX DOMAIN-CONTAINING PROTEIN"/>
    <property type="match status" value="1"/>
</dbReference>
<dbReference type="InterPro" id="IPR019775">
    <property type="entry name" value="WD40_repeat_CS"/>
</dbReference>
<keyword evidence="3" id="KW-0689">Ribosomal protein</keyword>
<reference evidence="7" key="1">
    <citation type="submission" date="2015-09" db="EMBL/GenBank/DDBJ databases">
        <authorList>
            <consortium name="Pathogen Informatics"/>
        </authorList>
    </citation>
    <scope>NUCLEOTIDE SEQUENCE [LARGE SCALE GENOMIC DNA]</scope>
    <source>
        <strain evidence="7">Lake Konstanz</strain>
    </source>
</reference>
<protein>
    <submittedName>
        <fullName evidence="6">WD40 repeat-containing protein, putative</fullName>
    </submittedName>
</protein>
<feature type="region of interest" description="Disordered" evidence="5">
    <location>
        <begin position="1"/>
        <end position="44"/>
    </location>
</feature>
<dbReference type="GO" id="GO:0005840">
    <property type="term" value="C:ribosome"/>
    <property type="evidence" value="ECO:0007669"/>
    <property type="project" value="UniProtKB-KW"/>
</dbReference>
<dbReference type="InterPro" id="IPR050630">
    <property type="entry name" value="WD_repeat_EMAP"/>
</dbReference>
<dbReference type="InterPro" id="IPR015943">
    <property type="entry name" value="WD40/YVTN_repeat-like_dom_sf"/>
</dbReference>
<dbReference type="AlphaFoldDB" id="A0A0S4JL93"/>
<name>A0A0S4JL93_BODSA</name>
<dbReference type="CDD" id="cd00200">
    <property type="entry name" value="WD40"/>
    <property type="match status" value="1"/>
</dbReference>
<dbReference type="SMART" id="SM00320">
    <property type="entry name" value="WD40"/>
    <property type="match status" value="9"/>
</dbReference>
<dbReference type="InterPro" id="IPR001680">
    <property type="entry name" value="WD40_rpt"/>
</dbReference>
<dbReference type="PROSITE" id="PS00678">
    <property type="entry name" value="WD_REPEATS_1"/>
    <property type="match status" value="1"/>
</dbReference>
<keyword evidence="2" id="KW-0677">Repeat</keyword>
<dbReference type="Gene3D" id="2.130.10.10">
    <property type="entry name" value="YVTN repeat-like/Quinoprotein amine dehydrogenase"/>
    <property type="match status" value="4"/>
</dbReference>
<dbReference type="SUPFAM" id="SSF50998">
    <property type="entry name" value="Quinoprotein alcohol dehydrogenase-like"/>
    <property type="match status" value="1"/>
</dbReference>
<evidence type="ECO:0000256" key="4">
    <source>
        <dbReference type="PROSITE-ProRule" id="PRU00221"/>
    </source>
</evidence>
<feature type="repeat" description="WD" evidence="4">
    <location>
        <begin position="514"/>
        <end position="555"/>
    </location>
</feature>
<keyword evidence="7" id="KW-1185">Reference proteome</keyword>
<dbReference type="PROSITE" id="PS50294">
    <property type="entry name" value="WD_REPEATS_REGION"/>
    <property type="match status" value="2"/>
</dbReference>
<dbReference type="PROSITE" id="PS50082">
    <property type="entry name" value="WD_REPEATS_2"/>
    <property type="match status" value="4"/>
</dbReference>
<gene>
    <name evidence="6" type="ORF">BSAL_23655</name>
</gene>
<evidence type="ECO:0000256" key="2">
    <source>
        <dbReference type="ARBA" id="ARBA00022737"/>
    </source>
</evidence>
<accession>A0A0S4JL93</accession>